<evidence type="ECO:0000256" key="7">
    <source>
        <dbReference type="ARBA" id="ARBA00023136"/>
    </source>
</evidence>
<evidence type="ECO:0000259" key="10">
    <source>
        <dbReference type="PROSITE" id="PS50035"/>
    </source>
</evidence>
<keyword evidence="7 9" id="KW-0472">Membrane</keyword>
<feature type="domain" description="PLD phosphodiesterase" evidence="10">
    <location>
        <begin position="312"/>
        <end position="339"/>
    </location>
</feature>
<evidence type="ECO:0000256" key="8">
    <source>
        <dbReference type="NCBIfam" id="TIGR04265"/>
    </source>
</evidence>
<reference evidence="11 12" key="1">
    <citation type="submission" date="2021-01" db="EMBL/GenBank/DDBJ databases">
        <title>Genomic Encyclopedia of Type Strains, Phase IV (KMG-IV): sequencing the most valuable type-strain genomes for metagenomic binning, comparative biology and taxonomic classification.</title>
        <authorList>
            <person name="Goeker M."/>
        </authorList>
    </citation>
    <scope>NUCLEOTIDE SEQUENCE [LARGE SCALE GENOMIC DNA]</scope>
    <source>
        <strain evidence="11 12">DSM 24834</strain>
    </source>
</reference>
<evidence type="ECO:0000256" key="9">
    <source>
        <dbReference type="SAM" id="Phobius"/>
    </source>
</evidence>
<dbReference type="PROSITE" id="PS50035">
    <property type="entry name" value="PLD"/>
    <property type="match status" value="2"/>
</dbReference>
<dbReference type="PANTHER" id="PTHR21248">
    <property type="entry name" value="CARDIOLIPIN SYNTHASE"/>
    <property type="match status" value="1"/>
</dbReference>
<dbReference type="RefSeq" id="WP_205170682.1">
    <property type="nucleotide sequence ID" value="NZ_JAFBDZ010000002.1"/>
</dbReference>
<organism evidence="11 12">
    <name type="scientific">Rossellomorea pakistanensis</name>
    <dbReference type="NCBI Taxonomy" id="992288"/>
    <lineage>
        <taxon>Bacteria</taxon>
        <taxon>Bacillati</taxon>
        <taxon>Bacillota</taxon>
        <taxon>Bacilli</taxon>
        <taxon>Bacillales</taxon>
        <taxon>Bacillaceae</taxon>
        <taxon>Rossellomorea</taxon>
    </lineage>
</organism>
<feature type="transmembrane region" description="Helical" evidence="9">
    <location>
        <begin position="6"/>
        <end position="23"/>
    </location>
</feature>
<comment type="subcellular location">
    <subcellularLocation>
        <location evidence="1">Cell membrane</location>
    </subcellularLocation>
</comment>
<dbReference type="InterPro" id="IPR025202">
    <property type="entry name" value="PLD-like_dom"/>
</dbReference>
<feature type="domain" description="PLD phosphodiesterase" evidence="10">
    <location>
        <begin position="140"/>
        <end position="167"/>
    </location>
</feature>
<evidence type="ECO:0000256" key="3">
    <source>
        <dbReference type="ARBA" id="ARBA00022679"/>
    </source>
</evidence>
<evidence type="ECO:0000256" key="5">
    <source>
        <dbReference type="ARBA" id="ARBA00022737"/>
    </source>
</evidence>
<comment type="caution">
    <text evidence="11">The sequence shown here is derived from an EMBL/GenBank/DDBJ whole genome shotgun (WGS) entry which is preliminary data.</text>
</comment>
<dbReference type="Pfam" id="PF13091">
    <property type="entry name" value="PLDc_2"/>
    <property type="match status" value="2"/>
</dbReference>
<keyword evidence="6 9" id="KW-1133">Transmembrane helix</keyword>
<keyword evidence="3 11" id="KW-0808">Transferase</keyword>
<dbReference type="SUPFAM" id="SSF56024">
    <property type="entry name" value="Phospholipase D/nuclease"/>
    <property type="match status" value="2"/>
</dbReference>
<dbReference type="SMART" id="SM00155">
    <property type="entry name" value="PLDc"/>
    <property type="match status" value="2"/>
</dbReference>
<dbReference type="GO" id="GO:0016740">
    <property type="term" value="F:transferase activity"/>
    <property type="evidence" value="ECO:0007669"/>
    <property type="project" value="UniProtKB-KW"/>
</dbReference>
<dbReference type="CDD" id="cd09110">
    <property type="entry name" value="PLDc_CLS_1"/>
    <property type="match status" value="1"/>
</dbReference>
<evidence type="ECO:0000256" key="6">
    <source>
        <dbReference type="ARBA" id="ARBA00022989"/>
    </source>
</evidence>
<dbReference type="EMBL" id="JAFBDZ010000002">
    <property type="protein sequence ID" value="MBM7585219.1"/>
    <property type="molecule type" value="Genomic_DNA"/>
</dbReference>
<keyword evidence="5" id="KW-0677">Repeat</keyword>
<keyword evidence="4 9" id="KW-0812">Transmembrane</keyword>
<dbReference type="Gene3D" id="3.30.870.10">
    <property type="entry name" value="Endonuclease Chain A"/>
    <property type="match status" value="2"/>
</dbReference>
<dbReference type="InterPro" id="IPR001736">
    <property type="entry name" value="PLipase_D/transphosphatidylase"/>
</dbReference>
<evidence type="ECO:0000256" key="1">
    <source>
        <dbReference type="ARBA" id="ARBA00004236"/>
    </source>
</evidence>
<gene>
    <name evidence="11" type="ORF">JOC86_001761</name>
</gene>
<evidence type="ECO:0000313" key="11">
    <source>
        <dbReference type="EMBL" id="MBM7585219.1"/>
    </source>
</evidence>
<dbReference type="EC" id="2.7.8.-" evidence="8"/>
<dbReference type="PANTHER" id="PTHR21248:SF7">
    <property type="entry name" value="MINOR CARDIOLIPIN SYNTHASE CLSB"/>
    <property type="match status" value="1"/>
</dbReference>
<accession>A0ABS2NBM5</accession>
<proteinExistence type="predicted"/>
<name>A0ABS2NBM5_9BACI</name>
<evidence type="ECO:0000313" key="12">
    <source>
        <dbReference type="Proteomes" id="UP001646157"/>
    </source>
</evidence>
<evidence type="ECO:0000256" key="2">
    <source>
        <dbReference type="ARBA" id="ARBA00022475"/>
    </source>
</evidence>
<dbReference type="CDD" id="cd09112">
    <property type="entry name" value="PLDc_CLS_2"/>
    <property type="match status" value="1"/>
</dbReference>
<protein>
    <recommendedName>
        <fullName evidence="8">Cardiolipin synthase</fullName>
        <ecNumber evidence="8">2.7.8.-</ecNumber>
    </recommendedName>
</protein>
<keyword evidence="2" id="KW-1003">Cell membrane</keyword>
<dbReference type="InterPro" id="IPR022924">
    <property type="entry name" value="Cardiolipin_synthase"/>
</dbReference>
<sequence length="399" mass="46571">MWWIWIIIVMICILLWFCIDFYIGRKKFVKQAVAREYPIRQSDIELIASGPNLFKKLFSDIEKAQTSIHILFYIVQDDHLGKKFFQLLIKKAKEGIEVRLILDRLGSHKITRKMVKELHDQGVQLYFSKKPSFPLIFFSIQQRNHRKITVIDGKIGYLGGFNVGKEYINEDQKLAPWRDYHLRISGEGVQDMQSEYLIDWKRSAKEKLFNQSLYFPPLEKGMMNHQLFPTEGIKIEDVFASFIRESKDRIIIGSPYFIPTDRVMKELVHALKRGVSLNIVVPNNSDHILVKEGSFKYLRTLLSHGANIYQFQDGFYHGKVFMVDDNLCDIGTANFDQRSFFLNLECNMLIYDKSFIKNALQQINDDLTQADFLKKEDLDSVSLFTRIKEGIASTISILL</sequence>
<dbReference type="Proteomes" id="UP001646157">
    <property type="component" value="Unassembled WGS sequence"/>
</dbReference>
<evidence type="ECO:0000256" key="4">
    <source>
        <dbReference type="ARBA" id="ARBA00022692"/>
    </source>
</evidence>
<keyword evidence="12" id="KW-1185">Reference proteome</keyword>
<dbReference type="NCBIfam" id="TIGR04265">
    <property type="entry name" value="bac_cardiolipin"/>
    <property type="match status" value="1"/>
</dbReference>